<feature type="domain" description="NodB homology" evidence="7">
    <location>
        <begin position="61"/>
        <end position="249"/>
    </location>
</feature>
<dbReference type="Pfam" id="PF01522">
    <property type="entry name" value="Polysacc_deac_1"/>
    <property type="match status" value="1"/>
</dbReference>
<evidence type="ECO:0000256" key="5">
    <source>
        <dbReference type="ARBA" id="ARBA00023277"/>
    </source>
</evidence>
<evidence type="ECO:0000259" key="7">
    <source>
        <dbReference type="PROSITE" id="PS51677"/>
    </source>
</evidence>
<dbReference type="Gene3D" id="3.20.20.370">
    <property type="entry name" value="Glycoside hydrolase/deacetylase"/>
    <property type="match status" value="1"/>
</dbReference>
<evidence type="ECO:0000256" key="6">
    <source>
        <dbReference type="SAM" id="SignalP"/>
    </source>
</evidence>
<evidence type="ECO:0000313" key="9">
    <source>
        <dbReference type="Proteomes" id="UP000726737"/>
    </source>
</evidence>
<dbReference type="GO" id="GO:0005975">
    <property type="term" value="P:carbohydrate metabolic process"/>
    <property type="evidence" value="ECO:0007669"/>
    <property type="project" value="InterPro"/>
</dbReference>
<keyword evidence="2" id="KW-0479">Metal-binding</keyword>
<sequence>MLYRIALAITLLALVPLTHSSPIHIPHPLTAPQTQTQTETGHNNLFKRAPAPIITECTVPNSFAVTFDDGPGAWTHDLLDYLAKRNIKVTFFVNGENYNLITAPDMAAVVKRAFDEGHQIGSHTWSHADISTSGVDVTNEMKKLDDALLKIIGVRPVYMRPPYGNTSPASLETLASLGYKVINWNVDSNDWKHPTDFKADFEGYKTALQDPAARSKTFISLQHDAEQYTAMGFGKLAVEYVLSKGFNIMPVGTCLGDTTGWYRQ</sequence>
<dbReference type="AlphaFoldDB" id="A0A9P6UAT5"/>
<dbReference type="PANTHER" id="PTHR46471">
    <property type="entry name" value="CHITIN DEACETYLASE"/>
    <property type="match status" value="1"/>
</dbReference>
<comment type="cofactor">
    <cofactor evidence="1">
        <name>Co(2+)</name>
        <dbReference type="ChEBI" id="CHEBI:48828"/>
    </cofactor>
</comment>
<dbReference type="PROSITE" id="PS51677">
    <property type="entry name" value="NODB"/>
    <property type="match status" value="1"/>
</dbReference>
<gene>
    <name evidence="8" type="ORF">BG011_001510</name>
</gene>
<feature type="chain" id="PRO_5040143209" description="NodB homology domain-containing protein" evidence="6">
    <location>
        <begin position="21"/>
        <end position="264"/>
    </location>
</feature>
<dbReference type="InterPro" id="IPR011330">
    <property type="entry name" value="Glyco_hydro/deAcase_b/a-brl"/>
</dbReference>
<dbReference type="InterPro" id="IPR002509">
    <property type="entry name" value="NODB_dom"/>
</dbReference>
<name>A0A9P6UAT5_9FUNG</name>
<dbReference type="GO" id="GO:0046872">
    <property type="term" value="F:metal ion binding"/>
    <property type="evidence" value="ECO:0007669"/>
    <property type="project" value="UniProtKB-KW"/>
</dbReference>
<comment type="caution">
    <text evidence="8">The sequence shown here is derived from an EMBL/GenBank/DDBJ whole genome shotgun (WGS) entry which is preliminary data.</text>
</comment>
<keyword evidence="3 6" id="KW-0732">Signal</keyword>
<evidence type="ECO:0000256" key="2">
    <source>
        <dbReference type="ARBA" id="ARBA00022723"/>
    </source>
</evidence>
<organism evidence="8 9">
    <name type="scientific">Mortierella polycephala</name>
    <dbReference type="NCBI Taxonomy" id="41804"/>
    <lineage>
        <taxon>Eukaryota</taxon>
        <taxon>Fungi</taxon>
        <taxon>Fungi incertae sedis</taxon>
        <taxon>Mucoromycota</taxon>
        <taxon>Mortierellomycotina</taxon>
        <taxon>Mortierellomycetes</taxon>
        <taxon>Mortierellales</taxon>
        <taxon>Mortierellaceae</taxon>
        <taxon>Mortierella</taxon>
    </lineage>
</organism>
<keyword evidence="4" id="KW-0378">Hydrolase</keyword>
<dbReference type="EMBL" id="JAAAJA010000014">
    <property type="protein sequence ID" value="KAG0266663.1"/>
    <property type="molecule type" value="Genomic_DNA"/>
</dbReference>
<dbReference type="OrthoDB" id="407355at2759"/>
<protein>
    <recommendedName>
        <fullName evidence="7">NodB homology domain-containing protein</fullName>
    </recommendedName>
</protein>
<dbReference type="PANTHER" id="PTHR46471:SF2">
    <property type="entry name" value="CHITIN DEACETYLASE-RELATED"/>
    <property type="match status" value="1"/>
</dbReference>
<reference evidence="8" key="1">
    <citation type="journal article" date="2020" name="Fungal Divers.">
        <title>Resolving the Mortierellaceae phylogeny through synthesis of multi-gene phylogenetics and phylogenomics.</title>
        <authorList>
            <person name="Vandepol N."/>
            <person name="Liber J."/>
            <person name="Desiro A."/>
            <person name="Na H."/>
            <person name="Kennedy M."/>
            <person name="Barry K."/>
            <person name="Grigoriev I.V."/>
            <person name="Miller A.N."/>
            <person name="O'Donnell K."/>
            <person name="Stajich J.E."/>
            <person name="Bonito G."/>
        </authorList>
    </citation>
    <scope>NUCLEOTIDE SEQUENCE</scope>
    <source>
        <strain evidence="8">KOD948</strain>
    </source>
</reference>
<evidence type="ECO:0000256" key="1">
    <source>
        <dbReference type="ARBA" id="ARBA00001941"/>
    </source>
</evidence>
<evidence type="ECO:0000256" key="4">
    <source>
        <dbReference type="ARBA" id="ARBA00022801"/>
    </source>
</evidence>
<dbReference type="CDD" id="cd10951">
    <property type="entry name" value="CE4_ClCDA_like"/>
    <property type="match status" value="1"/>
</dbReference>
<keyword evidence="5" id="KW-0119">Carbohydrate metabolism</keyword>
<evidence type="ECO:0000256" key="3">
    <source>
        <dbReference type="ARBA" id="ARBA00022729"/>
    </source>
</evidence>
<proteinExistence type="predicted"/>
<dbReference type="SUPFAM" id="SSF88713">
    <property type="entry name" value="Glycoside hydrolase/deacetylase"/>
    <property type="match status" value="1"/>
</dbReference>
<accession>A0A9P6UAT5</accession>
<evidence type="ECO:0000313" key="8">
    <source>
        <dbReference type="EMBL" id="KAG0266663.1"/>
    </source>
</evidence>
<keyword evidence="9" id="KW-1185">Reference proteome</keyword>
<dbReference type="GO" id="GO:0016810">
    <property type="term" value="F:hydrolase activity, acting on carbon-nitrogen (but not peptide) bonds"/>
    <property type="evidence" value="ECO:0007669"/>
    <property type="project" value="InterPro"/>
</dbReference>
<dbReference type="Proteomes" id="UP000726737">
    <property type="component" value="Unassembled WGS sequence"/>
</dbReference>
<feature type="signal peptide" evidence="6">
    <location>
        <begin position="1"/>
        <end position="20"/>
    </location>
</feature>